<dbReference type="GO" id="GO:0005634">
    <property type="term" value="C:nucleus"/>
    <property type="evidence" value="ECO:0007669"/>
    <property type="project" value="TreeGrafter"/>
</dbReference>
<comment type="caution">
    <text evidence="2">The sequence shown here is derived from an EMBL/GenBank/DDBJ whole genome shotgun (WGS) entry which is preliminary data.</text>
</comment>
<dbReference type="InterPro" id="IPR042534">
    <property type="entry name" value="SAP18_sf"/>
</dbReference>
<accession>A0AAD7TH23</accession>
<protein>
    <recommendedName>
        <fullName evidence="4">Histone deacetylase complex subunit SAP18</fullName>
    </recommendedName>
</protein>
<dbReference type="Pfam" id="PF06487">
    <property type="entry name" value="SAP18"/>
    <property type="match status" value="1"/>
</dbReference>
<dbReference type="PANTHER" id="PTHR13082">
    <property type="entry name" value="SAP18"/>
    <property type="match status" value="1"/>
</dbReference>
<proteinExistence type="inferred from homology"/>
<reference evidence="2" key="1">
    <citation type="submission" date="2022-11" db="EMBL/GenBank/DDBJ databases">
        <title>Genome Sequence of Cubamyces cubensis.</title>
        <authorList>
            <person name="Buettner E."/>
        </authorList>
    </citation>
    <scope>NUCLEOTIDE SEQUENCE</scope>
    <source>
        <strain evidence="2">MPL-01</strain>
    </source>
</reference>
<organism evidence="2 3">
    <name type="scientific">Trametes cubensis</name>
    <dbReference type="NCBI Taxonomy" id="1111947"/>
    <lineage>
        <taxon>Eukaryota</taxon>
        <taxon>Fungi</taxon>
        <taxon>Dikarya</taxon>
        <taxon>Basidiomycota</taxon>
        <taxon>Agaricomycotina</taxon>
        <taxon>Agaricomycetes</taxon>
        <taxon>Polyporales</taxon>
        <taxon>Polyporaceae</taxon>
        <taxon>Trametes</taxon>
    </lineage>
</organism>
<keyword evidence="3" id="KW-1185">Reference proteome</keyword>
<dbReference type="EMBL" id="JAPEVG010000628">
    <property type="protein sequence ID" value="KAJ8456829.1"/>
    <property type="molecule type" value="Genomic_DNA"/>
</dbReference>
<dbReference type="Gene3D" id="3.10.20.550">
    <property type="entry name" value="ASAP complex, SAP18 subunit"/>
    <property type="match status" value="1"/>
</dbReference>
<sequence length="169" mass="18931">MEDTTAAGKPIVDREKTAPFLIRTFVKVGTFHRLQQFDDGLLPVADEQQIYTWKDATLQEVLTTLRSTAPNSTEYRHPLARYSFRAVFADATARGRISQKELGTVYSRNILGEPGTLDHIAPRLLEDSESAQGSDQDRTLEELRFVPGDYLCVAVHLPRSATAPRRTGQ</sequence>
<dbReference type="AlphaFoldDB" id="A0AAD7TH23"/>
<comment type="similarity">
    <text evidence="1">Belongs to the SAP18 family.</text>
</comment>
<name>A0AAD7TH23_9APHY</name>
<evidence type="ECO:0000256" key="1">
    <source>
        <dbReference type="ARBA" id="ARBA00009143"/>
    </source>
</evidence>
<evidence type="ECO:0008006" key="4">
    <source>
        <dbReference type="Google" id="ProtNLM"/>
    </source>
</evidence>
<dbReference type="InterPro" id="IPR010516">
    <property type="entry name" value="SAP18"/>
</dbReference>
<gene>
    <name evidence="2" type="ORF">ONZ51_g11894</name>
</gene>
<evidence type="ECO:0000313" key="3">
    <source>
        <dbReference type="Proteomes" id="UP001215151"/>
    </source>
</evidence>
<evidence type="ECO:0000313" key="2">
    <source>
        <dbReference type="EMBL" id="KAJ8456829.1"/>
    </source>
</evidence>
<dbReference type="Proteomes" id="UP001215151">
    <property type="component" value="Unassembled WGS sequence"/>
</dbReference>
<dbReference type="PANTHER" id="PTHR13082:SF0">
    <property type="entry name" value="HISTONE DEACETYLASE COMPLEX SUBUNIT SAP18"/>
    <property type="match status" value="1"/>
</dbReference>